<dbReference type="Pfam" id="PF00015">
    <property type="entry name" value="MCPsignal"/>
    <property type="match status" value="1"/>
</dbReference>
<dbReference type="GO" id="GO:0007165">
    <property type="term" value="P:signal transduction"/>
    <property type="evidence" value="ECO:0007669"/>
    <property type="project" value="UniProtKB-KW"/>
</dbReference>
<dbReference type="CDD" id="cd06225">
    <property type="entry name" value="HAMP"/>
    <property type="match status" value="1"/>
</dbReference>
<evidence type="ECO:0000313" key="13">
    <source>
        <dbReference type="EMBL" id="ACV62851.1"/>
    </source>
</evidence>
<dbReference type="Pfam" id="PF17202">
    <property type="entry name" value="sCache_3_3"/>
    <property type="match status" value="1"/>
</dbReference>
<dbReference type="Gene3D" id="6.10.340.10">
    <property type="match status" value="1"/>
</dbReference>
<evidence type="ECO:0000256" key="9">
    <source>
        <dbReference type="SAM" id="Coils"/>
    </source>
</evidence>
<dbReference type="Pfam" id="PF00672">
    <property type="entry name" value="HAMP"/>
    <property type="match status" value="1"/>
</dbReference>
<keyword evidence="14" id="KW-1185">Reference proteome</keyword>
<dbReference type="GO" id="GO:0006935">
    <property type="term" value="P:chemotaxis"/>
    <property type="evidence" value="ECO:0007669"/>
    <property type="project" value="InterPro"/>
</dbReference>
<dbReference type="InterPro" id="IPR004089">
    <property type="entry name" value="MCPsignal_dom"/>
</dbReference>
<dbReference type="InterPro" id="IPR004090">
    <property type="entry name" value="Chemotax_Me-accpt_rcpt"/>
</dbReference>
<name>C8VYH0_DESAS</name>
<keyword evidence="6 8" id="KW-0807">Transducer</keyword>
<keyword evidence="3 10" id="KW-0812">Transmembrane</keyword>
<sequence length="519" mass="56464">MSIRLKLSLLNTFFLILLLAVVGIFSINSIHSRLIESSQIKLKSDLGMSRNLIEQTYPGQWSVREGMLYKGDVKINDNYEIVDKIGSITGDTATIFQGDRRVSTNVKSADGKRAIGTRAAAEVIQTVITRGQTYTGKAQVVGEWNQTAYEPITDSQGKVIGMLYVGVPNNLYDQTLKKLTFEIILFGIIGLVLSILLSNYLLRRIFVKPIQHFIEFSEIISNGDFSQEITYNSKDEFGKLAQAFNKITHNLKDITGQTTVICNKATDTANTLASQAAQTSSATVENASTVSEISATVDSMAQNIKEVSGQAEEASRQAQQGQENIERIVSSMHDIECSVGHVSDSLNSLNQAIGNIGQFVDTINNIAEQTNLLALNAAIEAARAGEAGKGFAVVADEVRKLAEGSAKSASETRQIITAVQAQSNQAVKNMEVSKEEVTRGDRVIREVSQSLVAITGYIQNLSQKAQEIAQASTQVADAVQNVAATTEEQTAAIEHISCSAAEMNDYAAQMYKELQRFKL</sequence>
<dbReference type="EMBL" id="CP001720">
    <property type="protein sequence ID" value="ACV62851.1"/>
    <property type="molecule type" value="Genomic_DNA"/>
</dbReference>
<dbReference type="GO" id="GO:0004888">
    <property type="term" value="F:transmembrane signaling receptor activity"/>
    <property type="evidence" value="ECO:0007669"/>
    <property type="project" value="InterPro"/>
</dbReference>
<dbReference type="SUPFAM" id="SSF103190">
    <property type="entry name" value="Sensory domain-like"/>
    <property type="match status" value="1"/>
</dbReference>
<dbReference type="OrthoDB" id="9814363at2"/>
<dbReference type="AlphaFoldDB" id="C8VYH0"/>
<proteinExistence type="inferred from homology"/>
<dbReference type="InterPro" id="IPR003660">
    <property type="entry name" value="HAMP_dom"/>
</dbReference>
<dbReference type="GO" id="GO:0005886">
    <property type="term" value="C:plasma membrane"/>
    <property type="evidence" value="ECO:0007669"/>
    <property type="project" value="UniProtKB-SubCell"/>
</dbReference>
<dbReference type="SMART" id="SM00283">
    <property type="entry name" value="MA"/>
    <property type="match status" value="1"/>
</dbReference>
<dbReference type="HOGENOM" id="CLU_000445_107_19_9"/>
<keyword evidence="2" id="KW-1003">Cell membrane</keyword>
<evidence type="ECO:0000256" key="7">
    <source>
        <dbReference type="ARBA" id="ARBA00029447"/>
    </source>
</evidence>
<feature type="transmembrane region" description="Helical" evidence="10">
    <location>
        <begin position="7"/>
        <end position="27"/>
    </location>
</feature>
<organism evidence="13 14">
    <name type="scientific">Desulfofarcimen acetoxidans (strain ATCC 49208 / DSM 771 / KCTC 5769 / VKM B-1644 / 5575)</name>
    <name type="common">Desulfotomaculum acetoxidans</name>
    <dbReference type="NCBI Taxonomy" id="485916"/>
    <lineage>
        <taxon>Bacteria</taxon>
        <taxon>Bacillati</taxon>
        <taxon>Bacillota</taxon>
        <taxon>Clostridia</taxon>
        <taxon>Eubacteriales</taxon>
        <taxon>Peptococcaceae</taxon>
        <taxon>Desulfofarcimen</taxon>
    </lineage>
</organism>
<accession>C8VYH0</accession>
<dbReference type="FunFam" id="1.10.287.950:FF:000001">
    <property type="entry name" value="Methyl-accepting chemotaxis sensory transducer"/>
    <property type="match status" value="1"/>
</dbReference>
<keyword evidence="4 10" id="KW-1133">Transmembrane helix</keyword>
<dbReference type="PANTHER" id="PTHR32089:SF112">
    <property type="entry name" value="LYSOZYME-LIKE PROTEIN-RELATED"/>
    <property type="match status" value="1"/>
</dbReference>
<dbReference type="RefSeq" id="WP_015757556.1">
    <property type="nucleotide sequence ID" value="NC_013216.1"/>
</dbReference>
<gene>
    <name evidence="13" type="ordered locus">Dtox_2016</name>
</gene>
<dbReference type="PROSITE" id="PS50885">
    <property type="entry name" value="HAMP"/>
    <property type="match status" value="1"/>
</dbReference>
<comment type="subcellular location">
    <subcellularLocation>
        <location evidence="1">Cell membrane</location>
        <topology evidence="1">Multi-pass membrane protein</topology>
    </subcellularLocation>
</comment>
<feature type="coiled-coil region" evidence="9">
    <location>
        <begin position="297"/>
        <end position="324"/>
    </location>
</feature>
<reference evidence="13 14" key="1">
    <citation type="journal article" date="2009" name="Stand. Genomic Sci.">
        <title>Complete genome sequence of Desulfotomaculum acetoxidans type strain (5575).</title>
        <authorList>
            <person name="Spring S."/>
            <person name="Lapidus A."/>
            <person name="Schroder M."/>
            <person name="Gleim D."/>
            <person name="Sims D."/>
            <person name="Meincke L."/>
            <person name="Glavina Del Rio T."/>
            <person name="Tice H."/>
            <person name="Copeland A."/>
            <person name="Cheng J.F."/>
            <person name="Lucas S."/>
            <person name="Chen F."/>
            <person name="Nolan M."/>
            <person name="Bruce D."/>
            <person name="Goodwin L."/>
            <person name="Pitluck S."/>
            <person name="Ivanova N."/>
            <person name="Mavromatis K."/>
            <person name="Mikhailova N."/>
            <person name="Pati A."/>
            <person name="Chen A."/>
            <person name="Palaniappan K."/>
            <person name="Land M."/>
            <person name="Hauser L."/>
            <person name="Chang Y.J."/>
            <person name="Jeffries C.D."/>
            <person name="Chain P."/>
            <person name="Saunders E."/>
            <person name="Brettin T."/>
            <person name="Detter J.C."/>
            <person name="Goker M."/>
            <person name="Bristow J."/>
            <person name="Eisen J.A."/>
            <person name="Markowitz V."/>
            <person name="Hugenholtz P."/>
            <person name="Kyrpides N.C."/>
            <person name="Klenk H.P."/>
            <person name="Han C."/>
        </authorList>
    </citation>
    <scope>NUCLEOTIDE SEQUENCE [LARGE SCALE GENOMIC DNA]</scope>
    <source>
        <strain evidence="14">ATCC 49208 / DSM 771 / VKM B-1644</strain>
    </source>
</reference>
<dbReference type="Proteomes" id="UP000002217">
    <property type="component" value="Chromosome"/>
</dbReference>
<evidence type="ECO:0000256" key="4">
    <source>
        <dbReference type="ARBA" id="ARBA00022989"/>
    </source>
</evidence>
<feature type="domain" description="HAMP" evidence="12">
    <location>
        <begin position="204"/>
        <end position="256"/>
    </location>
</feature>
<evidence type="ECO:0000256" key="8">
    <source>
        <dbReference type="PROSITE-ProRule" id="PRU00284"/>
    </source>
</evidence>
<protein>
    <submittedName>
        <fullName evidence="13">Methyl-accepting chemotaxis sensory transducer</fullName>
    </submittedName>
</protein>
<evidence type="ECO:0000256" key="3">
    <source>
        <dbReference type="ARBA" id="ARBA00022692"/>
    </source>
</evidence>
<dbReference type="KEGG" id="dae:Dtox_2016"/>
<evidence type="ECO:0000259" key="11">
    <source>
        <dbReference type="PROSITE" id="PS50111"/>
    </source>
</evidence>
<evidence type="ECO:0000256" key="2">
    <source>
        <dbReference type="ARBA" id="ARBA00022475"/>
    </source>
</evidence>
<dbReference type="STRING" id="485916.Dtox_2016"/>
<dbReference type="Gene3D" id="1.10.287.950">
    <property type="entry name" value="Methyl-accepting chemotaxis protein"/>
    <property type="match status" value="1"/>
</dbReference>
<evidence type="ECO:0000256" key="1">
    <source>
        <dbReference type="ARBA" id="ARBA00004651"/>
    </source>
</evidence>
<dbReference type="SMART" id="SM00304">
    <property type="entry name" value="HAMP"/>
    <property type="match status" value="1"/>
</dbReference>
<dbReference type="CDD" id="cd11386">
    <property type="entry name" value="MCP_signal"/>
    <property type="match status" value="1"/>
</dbReference>
<keyword evidence="5 10" id="KW-0472">Membrane</keyword>
<evidence type="ECO:0000259" key="12">
    <source>
        <dbReference type="PROSITE" id="PS50885"/>
    </source>
</evidence>
<dbReference type="PRINTS" id="PR00260">
    <property type="entry name" value="CHEMTRNSDUCR"/>
</dbReference>
<evidence type="ECO:0000256" key="10">
    <source>
        <dbReference type="SAM" id="Phobius"/>
    </source>
</evidence>
<dbReference type="SUPFAM" id="SSF58104">
    <property type="entry name" value="Methyl-accepting chemotaxis protein (MCP) signaling domain"/>
    <property type="match status" value="1"/>
</dbReference>
<dbReference type="InterPro" id="IPR029151">
    <property type="entry name" value="Sensor-like_sf"/>
</dbReference>
<dbReference type="PROSITE" id="PS50111">
    <property type="entry name" value="CHEMOTAXIS_TRANSDUC_2"/>
    <property type="match status" value="1"/>
</dbReference>
<feature type="domain" description="Methyl-accepting transducer" evidence="11">
    <location>
        <begin position="254"/>
        <end position="497"/>
    </location>
</feature>
<evidence type="ECO:0000256" key="6">
    <source>
        <dbReference type="ARBA" id="ARBA00023224"/>
    </source>
</evidence>
<dbReference type="PANTHER" id="PTHR32089">
    <property type="entry name" value="METHYL-ACCEPTING CHEMOTAXIS PROTEIN MCPB"/>
    <property type="match status" value="1"/>
</dbReference>
<evidence type="ECO:0000313" key="14">
    <source>
        <dbReference type="Proteomes" id="UP000002217"/>
    </source>
</evidence>
<dbReference type="InterPro" id="IPR033463">
    <property type="entry name" value="sCache_3"/>
</dbReference>
<evidence type="ECO:0000256" key="5">
    <source>
        <dbReference type="ARBA" id="ARBA00023136"/>
    </source>
</evidence>
<keyword evidence="9" id="KW-0175">Coiled coil</keyword>
<feature type="transmembrane region" description="Helical" evidence="10">
    <location>
        <begin position="183"/>
        <end position="202"/>
    </location>
</feature>
<dbReference type="eggNOG" id="COG0840">
    <property type="taxonomic scope" value="Bacteria"/>
</dbReference>
<comment type="similarity">
    <text evidence="7">Belongs to the methyl-accepting chemotaxis (MCP) protein family.</text>
</comment>